<feature type="transmembrane region" description="Helical" evidence="2">
    <location>
        <begin position="337"/>
        <end position="364"/>
    </location>
</feature>
<dbReference type="AlphaFoldDB" id="A0A9W7A6V7"/>
<sequence length="369" mass="40111">MPNVKGDNAGQFNGIPQAYEASGQTVYAQPVQATIEQDGPPQYGASPAYGAPPSYSAQPVQAQAVQQQGYTPSYPGVQLATYPQPAASLSYGMPTQINSAPQGQPAAVNYRMPAPVSSVPQNNNGSMNNGRAMAMGFAAAAGGRSQAAKQREFQSRMCVPCCLIFFAFSFIIGGVSLGAAMDEELAEAKALKPDEDFEYLGLTCDTARIAESYQDVDVCVEHRGGDSNDCTRWEETCEDIYKLYITWEGSGSTEYFVDETRALRQGDFARCSANKPKDTNWNRLEWEVGQDLECWKPADLGHMADDMHEAYECPNDECIKIDDPAGDVAEHIQTIEIFIIVADGMTGIGVFMLVSAMCCCCRAFQGKRY</sequence>
<keyword evidence="4" id="KW-1185">Reference proteome</keyword>
<keyword evidence="2" id="KW-1133">Transmembrane helix</keyword>
<gene>
    <name evidence="3" type="ORF">TrRE_jg13609</name>
</gene>
<keyword evidence="2" id="KW-0472">Membrane</keyword>
<dbReference type="EMBL" id="BRXZ01002634">
    <property type="protein sequence ID" value="GMH66852.1"/>
    <property type="molecule type" value="Genomic_DNA"/>
</dbReference>
<evidence type="ECO:0000256" key="2">
    <source>
        <dbReference type="SAM" id="Phobius"/>
    </source>
</evidence>
<organism evidence="3 4">
    <name type="scientific">Triparma retinervis</name>
    <dbReference type="NCBI Taxonomy" id="2557542"/>
    <lineage>
        <taxon>Eukaryota</taxon>
        <taxon>Sar</taxon>
        <taxon>Stramenopiles</taxon>
        <taxon>Ochrophyta</taxon>
        <taxon>Bolidophyceae</taxon>
        <taxon>Parmales</taxon>
        <taxon>Triparmaceae</taxon>
        <taxon>Triparma</taxon>
    </lineage>
</organism>
<feature type="region of interest" description="Disordered" evidence="1">
    <location>
        <begin position="36"/>
        <end position="67"/>
    </location>
</feature>
<evidence type="ECO:0000313" key="4">
    <source>
        <dbReference type="Proteomes" id="UP001165082"/>
    </source>
</evidence>
<dbReference type="Proteomes" id="UP001165082">
    <property type="component" value="Unassembled WGS sequence"/>
</dbReference>
<dbReference type="OrthoDB" id="10462872at2759"/>
<keyword evidence="2" id="KW-0812">Transmembrane</keyword>
<evidence type="ECO:0000313" key="3">
    <source>
        <dbReference type="EMBL" id="GMH66852.1"/>
    </source>
</evidence>
<comment type="caution">
    <text evidence="3">The sequence shown here is derived from an EMBL/GenBank/DDBJ whole genome shotgun (WGS) entry which is preliminary data.</text>
</comment>
<accession>A0A9W7A6V7</accession>
<name>A0A9W7A6V7_9STRA</name>
<feature type="transmembrane region" description="Helical" evidence="2">
    <location>
        <begin position="157"/>
        <end position="181"/>
    </location>
</feature>
<protein>
    <submittedName>
        <fullName evidence="3">Uncharacterized protein</fullName>
    </submittedName>
</protein>
<feature type="compositionally biased region" description="Low complexity" evidence="1">
    <location>
        <begin position="51"/>
        <end position="67"/>
    </location>
</feature>
<proteinExistence type="predicted"/>
<reference evidence="3" key="1">
    <citation type="submission" date="2022-07" db="EMBL/GenBank/DDBJ databases">
        <title>Genome analysis of Parmales, a sister group of diatoms, reveals the evolutionary specialization of diatoms from phago-mixotrophs to photoautotrophs.</title>
        <authorList>
            <person name="Ban H."/>
            <person name="Sato S."/>
            <person name="Yoshikawa S."/>
            <person name="Kazumasa Y."/>
            <person name="Nakamura Y."/>
            <person name="Ichinomiya M."/>
            <person name="Saitoh K."/>
            <person name="Sato N."/>
            <person name="Blanc-Mathieu R."/>
            <person name="Endo H."/>
            <person name="Kuwata A."/>
            <person name="Ogata H."/>
        </authorList>
    </citation>
    <scope>NUCLEOTIDE SEQUENCE</scope>
</reference>
<evidence type="ECO:0000256" key="1">
    <source>
        <dbReference type="SAM" id="MobiDB-lite"/>
    </source>
</evidence>